<accession>A0A4R6QGZ2</accession>
<dbReference type="EMBL" id="SNXR01000001">
    <property type="protein sequence ID" value="TDP61917.1"/>
    <property type="molecule type" value="Genomic_DNA"/>
</dbReference>
<organism evidence="1 2">
    <name type="scientific">Flavobacterium dankookense</name>
    <dbReference type="NCBI Taxonomy" id="706186"/>
    <lineage>
        <taxon>Bacteria</taxon>
        <taxon>Pseudomonadati</taxon>
        <taxon>Bacteroidota</taxon>
        <taxon>Flavobacteriia</taxon>
        <taxon>Flavobacteriales</taxon>
        <taxon>Flavobacteriaceae</taxon>
        <taxon>Flavobacterium</taxon>
    </lineage>
</organism>
<gene>
    <name evidence="1" type="ORF">BC748_0026</name>
</gene>
<reference evidence="1 2" key="1">
    <citation type="submission" date="2019-03" db="EMBL/GenBank/DDBJ databases">
        <title>Genomic Encyclopedia of Archaeal and Bacterial Type Strains, Phase II (KMG-II): from individual species to whole genera.</title>
        <authorList>
            <person name="Goeker M."/>
        </authorList>
    </citation>
    <scope>NUCLEOTIDE SEQUENCE [LARGE SCALE GENOMIC DNA]</scope>
    <source>
        <strain evidence="1 2">DSM 25687</strain>
    </source>
</reference>
<name>A0A4R6QGZ2_9FLAO</name>
<protein>
    <submittedName>
        <fullName evidence="1">Uncharacterized protein</fullName>
    </submittedName>
</protein>
<sequence length="152" mass="17720">MLNLLKLIFGGFSKKKSTKSIIDSKLGKLTNEYSEKDNYYSWDFELKIKKGKKIAFSLDGNLNGPFNDVLQKAYQMVDFVEDLFSEVQMELDTKFAEKKINLANDYALEDVFIYKNEETGSVDFELEFYTEGSEIMISVEFVNDKIEKIEFY</sequence>
<dbReference type="Proteomes" id="UP000295260">
    <property type="component" value="Unassembled WGS sequence"/>
</dbReference>
<dbReference type="AlphaFoldDB" id="A0A4R6QGZ2"/>
<comment type="caution">
    <text evidence="1">The sequence shown here is derived from an EMBL/GenBank/DDBJ whole genome shotgun (WGS) entry which is preliminary data.</text>
</comment>
<proteinExistence type="predicted"/>
<dbReference type="RefSeq" id="WP_133531433.1">
    <property type="nucleotide sequence ID" value="NZ_SNXR01000001.1"/>
</dbReference>
<evidence type="ECO:0000313" key="1">
    <source>
        <dbReference type="EMBL" id="TDP61917.1"/>
    </source>
</evidence>
<keyword evidence="2" id="KW-1185">Reference proteome</keyword>
<dbReference type="OrthoDB" id="9847601at2"/>
<evidence type="ECO:0000313" key="2">
    <source>
        <dbReference type="Proteomes" id="UP000295260"/>
    </source>
</evidence>